<feature type="compositionally biased region" description="Acidic residues" evidence="1">
    <location>
        <begin position="224"/>
        <end position="246"/>
    </location>
</feature>
<feature type="region of interest" description="Disordered" evidence="1">
    <location>
        <begin position="209"/>
        <end position="246"/>
    </location>
</feature>
<evidence type="ECO:0000313" key="2">
    <source>
        <dbReference type="EMBL" id="TBU30443.1"/>
    </source>
</evidence>
<reference evidence="2" key="1">
    <citation type="submission" date="2019-01" db="EMBL/GenBank/DDBJ databases">
        <title>Draft genome sequences of three monokaryotic isolates of the white-rot basidiomycete fungus Dichomitus squalens.</title>
        <authorList>
            <consortium name="DOE Joint Genome Institute"/>
            <person name="Lopez S.C."/>
            <person name="Andreopoulos B."/>
            <person name="Pangilinan J."/>
            <person name="Lipzen A."/>
            <person name="Riley R."/>
            <person name="Ahrendt S."/>
            <person name="Ng V."/>
            <person name="Barry K."/>
            <person name="Daum C."/>
            <person name="Grigoriev I.V."/>
            <person name="Hilden K.S."/>
            <person name="Makela M.R."/>
            <person name="de Vries R.P."/>
        </authorList>
    </citation>
    <scope>NUCLEOTIDE SEQUENCE [LARGE SCALE GENOMIC DNA]</scope>
    <source>
        <strain evidence="2">OM18370.1</strain>
    </source>
</reference>
<sequence length="246" mass="26605">MSCISKPTFPTSCSPELYTACPTMINVHEWLMIHHTSVITGLPERTYDVFAVAEFPMFATKAEYINTSIGIPLGPVTIEFSTKLDIRRVNASLPDLVSASIKYPLLASVKGGAFRGDLHSSRGISMSIGVPEVYGSVRLWIEGGTHRHPDAALWIDFKLSVFGEEHHGRFAVLPIPRWFMRAAPGNSEKLLQAPASKFSAFSVSALNGVDEETNNGADDVTLPVDEEASSGDNVEDAPADEEAVAA</sequence>
<evidence type="ECO:0000256" key="1">
    <source>
        <dbReference type="SAM" id="MobiDB-lite"/>
    </source>
</evidence>
<proteinExistence type="predicted"/>
<protein>
    <submittedName>
        <fullName evidence="2">Uncharacterized protein</fullName>
    </submittedName>
</protein>
<gene>
    <name evidence="2" type="ORF">BD311DRAFT_214765</name>
</gene>
<accession>A0A4V2K0W2</accession>
<organism evidence="2">
    <name type="scientific">Dichomitus squalens</name>
    <dbReference type="NCBI Taxonomy" id="114155"/>
    <lineage>
        <taxon>Eukaryota</taxon>
        <taxon>Fungi</taxon>
        <taxon>Dikarya</taxon>
        <taxon>Basidiomycota</taxon>
        <taxon>Agaricomycotina</taxon>
        <taxon>Agaricomycetes</taxon>
        <taxon>Polyporales</taxon>
        <taxon>Polyporaceae</taxon>
        <taxon>Dichomitus</taxon>
    </lineage>
</organism>
<dbReference type="AlphaFoldDB" id="A0A4V2K0W2"/>
<dbReference type="Proteomes" id="UP000292957">
    <property type="component" value="Unassembled WGS sequence"/>
</dbReference>
<dbReference type="EMBL" id="ML143405">
    <property type="protein sequence ID" value="TBU30443.1"/>
    <property type="molecule type" value="Genomic_DNA"/>
</dbReference>
<name>A0A4V2K0W2_9APHY</name>